<organism evidence="4 5">
    <name type="scientific">Chaetomidium leptoderma</name>
    <dbReference type="NCBI Taxonomy" id="669021"/>
    <lineage>
        <taxon>Eukaryota</taxon>
        <taxon>Fungi</taxon>
        <taxon>Dikarya</taxon>
        <taxon>Ascomycota</taxon>
        <taxon>Pezizomycotina</taxon>
        <taxon>Sordariomycetes</taxon>
        <taxon>Sordariomycetidae</taxon>
        <taxon>Sordariales</taxon>
        <taxon>Chaetomiaceae</taxon>
        <taxon>Chaetomidium</taxon>
    </lineage>
</organism>
<evidence type="ECO:0000256" key="1">
    <source>
        <dbReference type="SAM" id="Coils"/>
    </source>
</evidence>
<dbReference type="InterPro" id="IPR029071">
    <property type="entry name" value="Ubiquitin-like_domsf"/>
</dbReference>
<dbReference type="Gene3D" id="3.40.30.10">
    <property type="entry name" value="Glutaredoxin"/>
    <property type="match status" value="1"/>
</dbReference>
<reference evidence="4" key="2">
    <citation type="submission" date="2023-05" db="EMBL/GenBank/DDBJ databases">
        <authorList>
            <consortium name="Lawrence Berkeley National Laboratory"/>
            <person name="Steindorff A."/>
            <person name="Hensen N."/>
            <person name="Bonometti L."/>
            <person name="Westerberg I."/>
            <person name="Brannstrom I.O."/>
            <person name="Guillou S."/>
            <person name="Cros-Aarteil S."/>
            <person name="Calhoun S."/>
            <person name="Haridas S."/>
            <person name="Kuo A."/>
            <person name="Mondo S."/>
            <person name="Pangilinan J."/>
            <person name="Riley R."/>
            <person name="Labutti K."/>
            <person name="Andreopoulos B."/>
            <person name="Lipzen A."/>
            <person name="Chen C."/>
            <person name="Yanf M."/>
            <person name="Daum C."/>
            <person name="Ng V."/>
            <person name="Clum A."/>
            <person name="Ohm R."/>
            <person name="Martin F."/>
            <person name="Silar P."/>
            <person name="Natvig D."/>
            <person name="Lalanne C."/>
            <person name="Gautier V."/>
            <person name="Ament-Velasquez S.L."/>
            <person name="Kruys A."/>
            <person name="Hutchinson M.I."/>
            <person name="Powell A.J."/>
            <person name="Barry K."/>
            <person name="Miller A.N."/>
            <person name="Grigoriev I.V."/>
            <person name="Debuchy R."/>
            <person name="Gladieux P."/>
            <person name="Thoren M.H."/>
            <person name="Johannesson H."/>
        </authorList>
    </citation>
    <scope>NUCLEOTIDE SEQUENCE</scope>
    <source>
        <strain evidence="4">CBS 538.74</strain>
    </source>
</reference>
<keyword evidence="1" id="KW-0175">Coiled coil</keyword>
<dbReference type="PANTHER" id="PTHR23322:SF1">
    <property type="entry name" value="FAS-ASSOCIATED FACTOR 2"/>
    <property type="match status" value="1"/>
</dbReference>
<dbReference type="GO" id="GO:0043130">
    <property type="term" value="F:ubiquitin binding"/>
    <property type="evidence" value="ECO:0007669"/>
    <property type="project" value="TreeGrafter"/>
</dbReference>
<reference evidence="4" key="1">
    <citation type="journal article" date="2023" name="Mol. Phylogenet. Evol.">
        <title>Genome-scale phylogeny and comparative genomics of the fungal order Sordariales.</title>
        <authorList>
            <person name="Hensen N."/>
            <person name="Bonometti L."/>
            <person name="Westerberg I."/>
            <person name="Brannstrom I.O."/>
            <person name="Guillou S."/>
            <person name="Cros-Aarteil S."/>
            <person name="Calhoun S."/>
            <person name="Haridas S."/>
            <person name="Kuo A."/>
            <person name="Mondo S."/>
            <person name="Pangilinan J."/>
            <person name="Riley R."/>
            <person name="LaButti K."/>
            <person name="Andreopoulos B."/>
            <person name="Lipzen A."/>
            <person name="Chen C."/>
            <person name="Yan M."/>
            <person name="Daum C."/>
            <person name="Ng V."/>
            <person name="Clum A."/>
            <person name="Steindorff A."/>
            <person name="Ohm R.A."/>
            <person name="Martin F."/>
            <person name="Silar P."/>
            <person name="Natvig D.O."/>
            <person name="Lalanne C."/>
            <person name="Gautier V."/>
            <person name="Ament-Velasquez S.L."/>
            <person name="Kruys A."/>
            <person name="Hutchinson M.I."/>
            <person name="Powell A.J."/>
            <person name="Barry K."/>
            <person name="Miller A.N."/>
            <person name="Grigoriev I.V."/>
            <person name="Debuchy R."/>
            <person name="Gladieux P."/>
            <person name="Hiltunen Thoren M."/>
            <person name="Johannesson H."/>
        </authorList>
    </citation>
    <scope>NUCLEOTIDE SEQUENCE</scope>
    <source>
        <strain evidence="4">CBS 538.74</strain>
    </source>
</reference>
<keyword evidence="5" id="KW-1185">Reference proteome</keyword>
<evidence type="ECO:0000313" key="5">
    <source>
        <dbReference type="Proteomes" id="UP001302745"/>
    </source>
</evidence>
<dbReference type="SUPFAM" id="SSF46934">
    <property type="entry name" value="UBA-like"/>
    <property type="match status" value="1"/>
</dbReference>
<dbReference type="GO" id="GO:0005783">
    <property type="term" value="C:endoplasmic reticulum"/>
    <property type="evidence" value="ECO:0007669"/>
    <property type="project" value="TreeGrafter"/>
</dbReference>
<comment type="caution">
    <text evidence="4">The sequence shown here is derived from an EMBL/GenBank/DDBJ whole genome shotgun (WGS) entry which is preliminary data.</text>
</comment>
<feature type="domain" description="UAS" evidence="3">
    <location>
        <begin position="183"/>
        <end position="315"/>
    </location>
</feature>
<dbReference type="SUPFAM" id="SSF52833">
    <property type="entry name" value="Thioredoxin-like"/>
    <property type="match status" value="1"/>
</dbReference>
<feature type="coiled-coil region" evidence="1">
    <location>
        <begin position="350"/>
        <end position="384"/>
    </location>
</feature>
<evidence type="ECO:0000259" key="3">
    <source>
        <dbReference type="SMART" id="SM00594"/>
    </source>
</evidence>
<dbReference type="Proteomes" id="UP001302745">
    <property type="component" value="Unassembled WGS sequence"/>
</dbReference>
<dbReference type="InterPro" id="IPR036249">
    <property type="entry name" value="Thioredoxin-like_sf"/>
</dbReference>
<evidence type="ECO:0000313" key="4">
    <source>
        <dbReference type="EMBL" id="KAK4153711.1"/>
    </source>
</evidence>
<dbReference type="Pfam" id="PF14555">
    <property type="entry name" value="UBA_4"/>
    <property type="match status" value="1"/>
</dbReference>
<feature type="region of interest" description="Disordered" evidence="2">
    <location>
        <begin position="486"/>
        <end position="516"/>
    </location>
</feature>
<sequence length="516" mass="57611">MASEGDFDLSVLTASQQEALQQYTDVTSQEPKDAVPLLERSQWNVQIAIAKFFDGEGPDPLAEAQAAHDDIPRATARHENLHESLLDADFQPFRPVRRPQTEPAPRVVPQPSVLYRTPFLVAVLFSPFRFGYKIFAGVFRSLFYFLSFLPQTLRPRFVASSISKGLRQTSGRRVTLPNETAQRFRRDFEEEYGEHGLPFFEGGHAQALDLAKKDVKFLLTVLLSPEHDDTESFVRNTLLSPEVVNFINDPANNIVIWGGNVLDSEAYQVARDYSALKYPFSCLVCLTPKEGSARMGIVKRLIGPMTPESYLAGIQGAITKYGPDLNGVRLERAAQEMARDLRSQQDSAYERSLAADRERARQKRQAAEAAAAAEKRAQEEAEAAVRSQELRQKWRAWRASTIAPEPDAGAKDAVRLALNMPASSGAGKVIRRFASHTTLEELYAFVECYDLLQDDSGNSKKAEKPEDYEHKYGFRIASMMPREAFEPSEAATVGEKMGRGGNLVVEEVTPDEGEEE</sequence>
<gene>
    <name evidence="4" type="ORF">C8A00DRAFT_33528</name>
</gene>
<dbReference type="AlphaFoldDB" id="A0AAN6ZYM2"/>
<dbReference type="InterPro" id="IPR050730">
    <property type="entry name" value="UBX_domain-protein"/>
</dbReference>
<dbReference type="InterPro" id="IPR009060">
    <property type="entry name" value="UBA-like_sf"/>
</dbReference>
<protein>
    <recommendedName>
        <fullName evidence="3">UAS domain-containing protein</fullName>
    </recommendedName>
</protein>
<dbReference type="InterPro" id="IPR006577">
    <property type="entry name" value="UAS"/>
</dbReference>
<dbReference type="SUPFAM" id="SSF54236">
    <property type="entry name" value="Ubiquitin-like"/>
    <property type="match status" value="1"/>
</dbReference>
<dbReference type="SMART" id="SM00594">
    <property type="entry name" value="UAS"/>
    <property type="match status" value="1"/>
</dbReference>
<dbReference type="Gene3D" id="3.10.20.90">
    <property type="entry name" value="Phosphatidylinositol 3-kinase Catalytic Subunit, Chain A, domain 1"/>
    <property type="match status" value="1"/>
</dbReference>
<name>A0AAN6ZYM2_9PEZI</name>
<dbReference type="EMBL" id="MU856932">
    <property type="protein sequence ID" value="KAK4153711.1"/>
    <property type="molecule type" value="Genomic_DNA"/>
</dbReference>
<evidence type="ECO:0000256" key="2">
    <source>
        <dbReference type="SAM" id="MobiDB-lite"/>
    </source>
</evidence>
<dbReference type="Gene3D" id="1.10.8.10">
    <property type="entry name" value="DNA helicase RuvA subunit, C-terminal domain"/>
    <property type="match status" value="1"/>
</dbReference>
<dbReference type="PANTHER" id="PTHR23322">
    <property type="entry name" value="FAS-ASSOCIATED PROTEIN"/>
    <property type="match status" value="1"/>
</dbReference>
<proteinExistence type="predicted"/>
<accession>A0AAN6ZYM2</accession>
<dbReference type="GO" id="GO:0036503">
    <property type="term" value="P:ERAD pathway"/>
    <property type="evidence" value="ECO:0007669"/>
    <property type="project" value="TreeGrafter"/>
</dbReference>